<feature type="region of interest" description="Disordered" evidence="1">
    <location>
        <begin position="1"/>
        <end position="40"/>
    </location>
</feature>
<feature type="compositionally biased region" description="Polar residues" evidence="1">
    <location>
        <begin position="18"/>
        <end position="37"/>
    </location>
</feature>
<accession>A0A2J6T9L2</accession>
<keyword evidence="3" id="KW-1185">Reference proteome</keyword>
<dbReference type="EMBL" id="KZ613813">
    <property type="protein sequence ID" value="PMD59688.1"/>
    <property type="molecule type" value="Genomic_DNA"/>
</dbReference>
<dbReference type="InParanoid" id="A0A2J6T9L2"/>
<dbReference type="OrthoDB" id="3528182at2759"/>
<gene>
    <name evidence="2" type="ORF">K444DRAFT_723432</name>
</gene>
<evidence type="ECO:0000313" key="3">
    <source>
        <dbReference type="Proteomes" id="UP000235371"/>
    </source>
</evidence>
<dbReference type="GeneID" id="36596667"/>
<protein>
    <submittedName>
        <fullName evidence="2">Uncharacterized protein</fullName>
    </submittedName>
</protein>
<organism evidence="2 3">
    <name type="scientific">Hyaloscypha bicolor E</name>
    <dbReference type="NCBI Taxonomy" id="1095630"/>
    <lineage>
        <taxon>Eukaryota</taxon>
        <taxon>Fungi</taxon>
        <taxon>Dikarya</taxon>
        <taxon>Ascomycota</taxon>
        <taxon>Pezizomycotina</taxon>
        <taxon>Leotiomycetes</taxon>
        <taxon>Helotiales</taxon>
        <taxon>Hyaloscyphaceae</taxon>
        <taxon>Hyaloscypha</taxon>
        <taxon>Hyaloscypha bicolor</taxon>
    </lineage>
</organism>
<reference evidence="2 3" key="1">
    <citation type="submission" date="2016-04" db="EMBL/GenBank/DDBJ databases">
        <title>A degradative enzymes factory behind the ericoid mycorrhizal symbiosis.</title>
        <authorList>
            <consortium name="DOE Joint Genome Institute"/>
            <person name="Martino E."/>
            <person name="Morin E."/>
            <person name="Grelet G."/>
            <person name="Kuo A."/>
            <person name="Kohler A."/>
            <person name="Daghino S."/>
            <person name="Barry K."/>
            <person name="Choi C."/>
            <person name="Cichocki N."/>
            <person name="Clum A."/>
            <person name="Copeland A."/>
            <person name="Hainaut M."/>
            <person name="Haridas S."/>
            <person name="Labutti K."/>
            <person name="Lindquist E."/>
            <person name="Lipzen A."/>
            <person name="Khouja H.-R."/>
            <person name="Murat C."/>
            <person name="Ohm R."/>
            <person name="Olson A."/>
            <person name="Spatafora J."/>
            <person name="Veneault-Fourrey C."/>
            <person name="Henrissat B."/>
            <person name="Grigoriev I."/>
            <person name="Martin F."/>
            <person name="Perotto S."/>
        </authorList>
    </citation>
    <scope>NUCLEOTIDE SEQUENCE [LARGE SCALE GENOMIC DNA]</scope>
    <source>
        <strain evidence="2 3">E</strain>
    </source>
</reference>
<proteinExistence type="predicted"/>
<dbReference type="Proteomes" id="UP000235371">
    <property type="component" value="Unassembled WGS sequence"/>
</dbReference>
<evidence type="ECO:0000256" key="1">
    <source>
        <dbReference type="SAM" id="MobiDB-lite"/>
    </source>
</evidence>
<name>A0A2J6T9L2_9HELO</name>
<evidence type="ECO:0000313" key="2">
    <source>
        <dbReference type="EMBL" id="PMD59688.1"/>
    </source>
</evidence>
<dbReference type="RefSeq" id="XP_024736592.1">
    <property type="nucleotide sequence ID" value="XM_024888591.1"/>
</dbReference>
<sequence>MESSSVKPRAPSKAPSMASATRSTTPPNSPREYTNQVRVPRPEVSNHTRLVCCLLNFLQADIPEPCGFTPNFFKVHSTNGYELFATRLLPTSWAVTTVGLFIPGLANIKISIRVWKAIENHENHYRIEAFASCCSRTDGILAEGRKLLRVEISIGWWIPEDQDASDLEDLEWMAVLRLLRRAAKRNFNMYGEERTEEESEEFDRTQAQLFYIGDRARIRGEY</sequence>
<dbReference type="AlphaFoldDB" id="A0A2J6T9L2"/>